<keyword evidence="3" id="KW-1185">Reference proteome</keyword>
<gene>
    <name evidence="2" type="ORF">PCC6912_64870</name>
</gene>
<evidence type="ECO:0000313" key="2">
    <source>
        <dbReference type="EMBL" id="RUR72129.1"/>
    </source>
</evidence>
<name>A0A3S0XXQ7_CHLFR</name>
<dbReference type="EMBL" id="RSCJ01000057">
    <property type="protein sequence ID" value="RUR72129.1"/>
    <property type="molecule type" value="Genomic_DNA"/>
</dbReference>
<protein>
    <recommendedName>
        <fullName evidence="4">PEP-CTERM protein-sorting domain-containing protein</fullName>
    </recommendedName>
</protein>
<feature type="signal peptide" evidence="1">
    <location>
        <begin position="1"/>
        <end position="26"/>
    </location>
</feature>
<dbReference type="OrthoDB" id="514928at2"/>
<reference evidence="2 3" key="1">
    <citation type="journal article" date="2019" name="Genome Biol. Evol.">
        <title>Day and night: Metabolic profiles and evolutionary relationships of six axenic non-marine cyanobacteria.</title>
        <authorList>
            <person name="Will S.E."/>
            <person name="Henke P."/>
            <person name="Boedeker C."/>
            <person name="Huang S."/>
            <person name="Brinkmann H."/>
            <person name="Rohde M."/>
            <person name="Jarek M."/>
            <person name="Friedl T."/>
            <person name="Seufert S."/>
            <person name="Schumacher M."/>
            <person name="Overmann J."/>
            <person name="Neumann-Schaal M."/>
            <person name="Petersen J."/>
        </authorList>
    </citation>
    <scope>NUCLEOTIDE SEQUENCE [LARGE SCALE GENOMIC DNA]</scope>
    <source>
        <strain evidence="2 3">PCC 6912</strain>
    </source>
</reference>
<accession>A0A3S0XXQ7</accession>
<sequence>MRKKPYFLICVATNLLMALTNQSAMAFSLKFGKGAISYYNPTEPYVIDANTSGTTFLSPRYVAPIKLGGTNDFLKMLNDDVRWRGWDFIPSDKNLYGNFEILYYYACGAQTLCAKEEPKSDNHIRGGVGAYINIKYNPQKTDPKPEQAKIHWIQRVVNNHSLYNEHQIHIDGGTHDLRYDGIDIPIWMNVNPYYDTVGTANESSFRDKSYRIDANNPHFWVGELYLVEEIAPQTVKIYNGVRWGWINRVYRRRNILCPAKSISSDDNCTYEFSDSLSSGTEVDSFKLPGFTPGKRFTARIDNDIPGNRCNPNTYLTASDNSGYISNFDDNSSPLGDGFASALKGSVSSDGTINLDVRAANGGRRGEDRGNYKLYVELYEEGEFLPEADEFIVGSSGGGGFGAEIEIPGRTQDDPILPDEREGNWQLFRNVPGCRWYDPHTTYGFEFQALDDTLFTEILDFPIGDDNRFTVSVGDTIVGEFSPGESLDFVSLFGHGISNFKITDIDSLFGSTEETAFPIQLAFNDRIGSFKMRPISKESSPQSVPESSSVFGLLTLGAWGFIKALKIRSNKQQ</sequence>
<proteinExistence type="predicted"/>
<feature type="chain" id="PRO_5018603028" description="PEP-CTERM protein-sorting domain-containing protein" evidence="1">
    <location>
        <begin position="27"/>
        <end position="572"/>
    </location>
</feature>
<dbReference type="AlphaFoldDB" id="A0A3S0XXQ7"/>
<organism evidence="2 3">
    <name type="scientific">Chlorogloeopsis fritschii PCC 6912</name>
    <dbReference type="NCBI Taxonomy" id="211165"/>
    <lineage>
        <taxon>Bacteria</taxon>
        <taxon>Bacillati</taxon>
        <taxon>Cyanobacteriota</taxon>
        <taxon>Cyanophyceae</taxon>
        <taxon>Nostocales</taxon>
        <taxon>Chlorogloeopsidaceae</taxon>
        <taxon>Chlorogloeopsis</taxon>
    </lineage>
</organism>
<evidence type="ECO:0000313" key="3">
    <source>
        <dbReference type="Proteomes" id="UP000268857"/>
    </source>
</evidence>
<keyword evidence="1" id="KW-0732">Signal</keyword>
<dbReference type="RefSeq" id="WP_127011435.1">
    <property type="nucleotide sequence ID" value="NZ_RSCJ01000057.1"/>
</dbReference>
<comment type="caution">
    <text evidence="2">The sequence shown here is derived from an EMBL/GenBank/DDBJ whole genome shotgun (WGS) entry which is preliminary data.</text>
</comment>
<dbReference type="STRING" id="211165.GCA_000317285_00305"/>
<evidence type="ECO:0008006" key="4">
    <source>
        <dbReference type="Google" id="ProtNLM"/>
    </source>
</evidence>
<dbReference type="Proteomes" id="UP000268857">
    <property type="component" value="Unassembled WGS sequence"/>
</dbReference>
<evidence type="ECO:0000256" key="1">
    <source>
        <dbReference type="SAM" id="SignalP"/>
    </source>
</evidence>